<dbReference type="Proteomes" id="UP000182658">
    <property type="component" value="Unassembled WGS sequence"/>
</dbReference>
<dbReference type="AlphaFoldDB" id="A0A1J7J2A8"/>
<name>A0A1J7J2A8_9PEZI</name>
<dbReference type="PANTHER" id="PTHR40788">
    <property type="entry name" value="CLR5 DOMAIN-CONTAINING PROTEIN-RELATED"/>
    <property type="match status" value="1"/>
</dbReference>
<keyword evidence="3" id="KW-1185">Reference proteome</keyword>
<dbReference type="InParanoid" id="A0A1J7J2A8"/>
<dbReference type="PANTHER" id="PTHR40788:SF1">
    <property type="entry name" value="IPA PROTEIN"/>
    <property type="match status" value="1"/>
</dbReference>
<feature type="region of interest" description="Disordered" evidence="1">
    <location>
        <begin position="546"/>
        <end position="607"/>
    </location>
</feature>
<organism evidence="2 3">
    <name type="scientific">Coniochaeta ligniaria NRRL 30616</name>
    <dbReference type="NCBI Taxonomy" id="1408157"/>
    <lineage>
        <taxon>Eukaryota</taxon>
        <taxon>Fungi</taxon>
        <taxon>Dikarya</taxon>
        <taxon>Ascomycota</taxon>
        <taxon>Pezizomycotina</taxon>
        <taxon>Sordariomycetes</taxon>
        <taxon>Sordariomycetidae</taxon>
        <taxon>Coniochaetales</taxon>
        <taxon>Coniochaetaceae</taxon>
        <taxon>Coniochaeta</taxon>
    </lineage>
</organism>
<evidence type="ECO:0000313" key="3">
    <source>
        <dbReference type="Proteomes" id="UP000182658"/>
    </source>
</evidence>
<accession>A0A1J7J2A8</accession>
<dbReference type="EMBL" id="KV875107">
    <property type="protein sequence ID" value="OIW23292.1"/>
    <property type="molecule type" value="Genomic_DNA"/>
</dbReference>
<evidence type="ECO:0000313" key="2">
    <source>
        <dbReference type="EMBL" id="OIW23292.1"/>
    </source>
</evidence>
<evidence type="ECO:0000256" key="1">
    <source>
        <dbReference type="SAM" id="MobiDB-lite"/>
    </source>
</evidence>
<evidence type="ECO:0008006" key="4">
    <source>
        <dbReference type="Google" id="ProtNLM"/>
    </source>
</evidence>
<dbReference type="STRING" id="1408157.A0A1J7J2A8"/>
<dbReference type="OrthoDB" id="2922289at2759"/>
<reference evidence="2 3" key="1">
    <citation type="submission" date="2016-10" db="EMBL/GenBank/DDBJ databases">
        <title>Draft genome sequence of Coniochaeta ligniaria NRRL30616, a lignocellulolytic fungus for bioabatement of inhibitors in plant biomass hydrolysates.</title>
        <authorList>
            <consortium name="DOE Joint Genome Institute"/>
            <person name="Jimenez D.J."/>
            <person name="Hector R.E."/>
            <person name="Riley R."/>
            <person name="Sun H."/>
            <person name="Grigoriev I.V."/>
            <person name="Van Elsas J.D."/>
            <person name="Nichols N.N."/>
        </authorList>
    </citation>
    <scope>NUCLEOTIDE SEQUENCE [LARGE SCALE GENOMIC DNA]</scope>
    <source>
        <strain evidence="2 3">NRRL 30616</strain>
    </source>
</reference>
<sequence length="706" mass="78700">MADTYEVLRDLHNDLKHKYKQHGPALTSFWRSFDSRQRARCIKAGAVEGGVLKHRNDTALGNVCKFMPEWNLRDLTESNSDSLLDILKHRATHTLGEQYAQGVDGGLGDYALIDAMMRMRNLRHVDPYTNEMTLFFDDDKYGICYKGLVKDAFAGLEPAMRAGLLLPRSTGELILIRQTYLMQVLNIVIEDILDEGSKTRDRKNRPKKDDATTLTTAVSTLAIKPAKASLPDILATTKDQASALEQYLGLLSSEPVVLVHDVNTWFFSQPGMVPDEKGRTLPSHTDRFISAAVFDAVHNAVRSAAFWNYIVRLLDILDTTTDKAYRALLLQELANITDLEYKRAQSILKHYIQAGTGIKCFRRVSNVHDKAGNPRVILKKHPEELTRADPQLHYILRLCQPETTPSSASDWIKKLAELHDSHPAEREKLAEKEADALSDLAVIIAFAHELSPILAMPPFSRKKGQLFVSRAQDMEAELRPVKDALDLRDFAVPIDNLLEPGMAGGAMAALDKFVADRTGTTLGFMYQDLIEESLSDLQRQHQAIQDSLSLTKPNIPTSIPPPPEPPTREQQLEHRRQKQKTRPPHSSIFNISPRQEGPTAAASEKPQILQVSAPTGAVFSTLFDRSEARGSVSWTSFVAAMTELGFSVVPRYGSVYTFFAPEGMAVRRPLTVHRPHGAGFGGYSALVLARRLERVYGWGRGGFCVG</sequence>
<protein>
    <recommendedName>
        <fullName evidence="4">Ipa protein</fullName>
    </recommendedName>
</protein>
<gene>
    <name evidence="2" type="ORF">CONLIGDRAFT_625088</name>
</gene>
<proteinExistence type="predicted"/>